<evidence type="ECO:0000313" key="2">
    <source>
        <dbReference type="Proteomes" id="UP000831479"/>
    </source>
</evidence>
<dbReference type="EMBL" id="MH923363">
    <property type="protein sequence ID" value="QBQ01637.1"/>
    <property type="molecule type" value="Genomic_DNA"/>
</dbReference>
<accession>A0AAE6D037</accession>
<keyword evidence="2" id="KW-1185">Reference proteome</keyword>
<dbReference type="Pfam" id="PF05098">
    <property type="entry name" value="LEF-4"/>
    <property type="match status" value="1"/>
</dbReference>
<reference evidence="1" key="1">
    <citation type="journal article" date="2019" name="Genomics">
        <title>Genome sequence analysis and organization of the Hyphantria cunea granulovirus (HycuGV-Hc1) from Turkey.</title>
        <authorList>
            <person name="Gencer D."/>
            <person name="Bayramoglu Z."/>
            <person name="Nalcacioglu R."/>
            <person name="Demirbag Z."/>
            <person name="Demir I."/>
        </authorList>
    </citation>
    <scope>NUCLEOTIDE SEQUENCE</scope>
    <source>
        <strain evidence="1">Hc1</strain>
    </source>
</reference>
<sequence length="462" mass="53909">MDEYEVSYTFTYPQDVVYEIYRLVEQTYSVVDEYYEIVDEKSTRSRIRDNGKIESIRKQVLDVVRLVVPSGNALIPLIKRHAIETVYEQVAEKIKRLCKTRVFGEKGDRLEIKFEHVYFEFNEGDLLDPLVAHKQMNLYNLLTERPINITNNSHLGSDEILAVCRVEIEFENTVPNMQDLSAIANFVLSIESQLQIKACPFLPHTTMFNDIFYRQFAEERIMLVDNVSDIIWWAVKLDGVRGRGYLVNGRKLYLQLDDMRQFSGLLKLNSDDPHFMLNNDPNEKSFLNIKRNIEPKNSTNFLNINQIVALQVEYVYPNFYITDILGVYKYTYDNKTQFDLSPLYPTTVMDSINFMNRFKHQSFGFCNTQVYVQQFSTDRATLRSNTIATDGYIGILNDGSLIKIKHCKTYEMKCLDRNKFVCSSGTYKTHGEYKTGAIYEVTITREGFVEVIKERPDRLIPN</sequence>
<dbReference type="Proteomes" id="UP000831479">
    <property type="component" value="Segment"/>
</dbReference>
<name>A0AAE6D037_9BBAC</name>
<dbReference type="GO" id="GO:0006355">
    <property type="term" value="P:regulation of DNA-templated transcription"/>
    <property type="evidence" value="ECO:0007669"/>
    <property type="project" value="InterPro"/>
</dbReference>
<protein>
    <submittedName>
        <fullName evidence="1">Lef-4</fullName>
    </submittedName>
</protein>
<dbReference type="InterPro" id="IPR007790">
    <property type="entry name" value="LEF-4"/>
</dbReference>
<organism evidence="1 2">
    <name type="scientific">Hyphantria cunea granulovirus</name>
    <dbReference type="NCBI Taxonomy" id="307448"/>
    <lineage>
        <taxon>Viruses</taxon>
        <taxon>Viruses incertae sedis</taxon>
        <taxon>Naldaviricetes</taxon>
        <taxon>Lefavirales</taxon>
        <taxon>Baculoviridae</taxon>
        <taxon>Betabaculovirus</taxon>
        <taxon>Betabaculovirus hycuneae</taxon>
    </lineage>
</organism>
<proteinExistence type="predicted"/>
<gene>
    <name evidence="1" type="ORF">HycuGV_00084</name>
</gene>
<evidence type="ECO:0000313" key="1">
    <source>
        <dbReference type="EMBL" id="QBQ01637.1"/>
    </source>
</evidence>